<organism evidence="1 2">
    <name type="scientific">Paludisphaera borealis</name>
    <dbReference type="NCBI Taxonomy" id="1387353"/>
    <lineage>
        <taxon>Bacteria</taxon>
        <taxon>Pseudomonadati</taxon>
        <taxon>Planctomycetota</taxon>
        <taxon>Planctomycetia</taxon>
        <taxon>Isosphaerales</taxon>
        <taxon>Isosphaeraceae</taxon>
        <taxon>Paludisphaera</taxon>
    </lineage>
</organism>
<reference evidence="2" key="1">
    <citation type="submission" date="2016-12" db="EMBL/GenBank/DDBJ databases">
        <title>Comparative genomics of four Isosphaeraceae planctomycetes: a common pool of plasmids and glycoside hydrolase genes.</title>
        <authorList>
            <person name="Ivanova A."/>
        </authorList>
    </citation>
    <scope>NUCLEOTIDE SEQUENCE [LARGE SCALE GENOMIC DNA]</scope>
    <source>
        <strain evidence="2">PX4</strain>
    </source>
</reference>
<dbReference type="STRING" id="1387353.BSF38_01933"/>
<name>A0A1U7CNK2_9BACT</name>
<evidence type="ECO:0000313" key="2">
    <source>
        <dbReference type="Proteomes" id="UP000186309"/>
    </source>
</evidence>
<dbReference type="KEGG" id="pbor:BSF38_01933"/>
<keyword evidence="2" id="KW-1185">Reference proteome</keyword>
<sequence>MDFTAHVGDYQAQPKKILIDSCPCCDALAIEQVSCREGRLLQCHECPAAFHPTPNPADATMRTVIWILPNNSLISTATTAGLDARPHGEHGDVSGKHVAIVHPHNCKASFDAVFEARAAVGGGAVEVRVVESSAKFAARELGALFLEWLDSPIYPAVSVEGTVSL</sequence>
<protein>
    <submittedName>
        <fullName evidence="1">Uncharacterized protein</fullName>
    </submittedName>
</protein>
<accession>A0A1U7CNK2</accession>
<dbReference type="EMBL" id="CP019082">
    <property type="protein sequence ID" value="APW60463.1"/>
    <property type="molecule type" value="Genomic_DNA"/>
</dbReference>
<dbReference type="RefSeq" id="WP_145952047.1">
    <property type="nucleotide sequence ID" value="NZ_CP019082.1"/>
</dbReference>
<dbReference type="Proteomes" id="UP000186309">
    <property type="component" value="Chromosome"/>
</dbReference>
<dbReference type="AlphaFoldDB" id="A0A1U7CNK2"/>
<evidence type="ECO:0000313" key="1">
    <source>
        <dbReference type="EMBL" id="APW60463.1"/>
    </source>
</evidence>
<proteinExistence type="predicted"/>
<gene>
    <name evidence="1" type="ORF">BSF38_01933</name>
</gene>